<dbReference type="PANTHER" id="PTHR37049:SF4">
    <property type="entry name" value="RHODANESE DOMAIN-CONTAINING PROTEIN"/>
    <property type="match status" value="1"/>
</dbReference>
<keyword evidence="3" id="KW-1185">Reference proteome</keyword>
<accession>D5GP57</accession>
<dbReference type="RefSeq" id="XP_002842131.1">
    <property type="nucleotide sequence ID" value="XM_002842085.1"/>
</dbReference>
<dbReference type="InterPro" id="IPR052766">
    <property type="entry name" value="S41A_metabolite_peptidase"/>
</dbReference>
<organism evidence="2 3">
    <name type="scientific">Tuber melanosporum (strain Mel28)</name>
    <name type="common">Perigord black truffle</name>
    <dbReference type="NCBI Taxonomy" id="656061"/>
    <lineage>
        <taxon>Eukaryota</taxon>
        <taxon>Fungi</taxon>
        <taxon>Dikarya</taxon>
        <taxon>Ascomycota</taxon>
        <taxon>Pezizomycotina</taxon>
        <taxon>Pezizomycetes</taxon>
        <taxon>Pezizales</taxon>
        <taxon>Tuberaceae</taxon>
        <taxon>Tuber</taxon>
    </lineage>
</organism>
<dbReference type="InParanoid" id="D5GP57"/>
<reference evidence="2 3" key="1">
    <citation type="journal article" date="2010" name="Nature">
        <title>Perigord black truffle genome uncovers evolutionary origins and mechanisms of symbiosis.</title>
        <authorList>
            <person name="Martin F."/>
            <person name="Kohler A."/>
            <person name="Murat C."/>
            <person name="Balestrini R."/>
            <person name="Coutinho P.M."/>
            <person name="Jaillon O."/>
            <person name="Montanini B."/>
            <person name="Morin E."/>
            <person name="Noel B."/>
            <person name="Percudani R."/>
            <person name="Porcel B."/>
            <person name="Rubini A."/>
            <person name="Amicucci A."/>
            <person name="Amselem J."/>
            <person name="Anthouard V."/>
            <person name="Arcioni S."/>
            <person name="Artiguenave F."/>
            <person name="Aury J.M."/>
            <person name="Ballario P."/>
            <person name="Bolchi A."/>
            <person name="Brenna A."/>
            <person name="Brun A."/>
            <person name="Buee M."/>
            <person name="Cantarel B."/>
            <person name="Chevalier G."/>
            <person name="Couloux A."/>
            <person name="Da Silva C."/>
            <person name="Denoeud F."/>
            <person name="Duplessis S."/>
            <person name="Ghignone S."/>
            <person name="Hilselberger B."/>
            <person name="Iotti M."/>
            <person name="Marcais B."/>
            <person name="Mello A."/>
            <person name="Miranda M."/>
            <person name="Pacioni G."/>
            <person name="Quesneville H."/>
            <person name="Riccioni C."/>
            <person name="Ruotolo R."/>
            <person name="Splivallo R."/>
            <person name="Stocchi V."/>
            <person name="Tisserant E."/>
            <person name="Viscomi A.R."/>
            <person name="Zambonelli A."/>
            <person name="Zampieri E."/>
            <person name="Henrissat B."/>
            <person name="Lebrun M.H."/>
            <person name="Paolocci F."/>
            <person name="Bonfante P."/>
            <person name="Ottonello S."/>
            <person name="Wincker P."/>
        </authorList>
    </citation>
    <scope>NUCLEOTIDE SEQUENCE [LARGE SCALE GENOMIC DNA]</scope>
    <source>
        <strain evidence="2 3">Mel28</strain>
    </source>
</reference>
<dbReference type="EMBL" id="FN430373">
    <property type="protein sequence ID" value="CAZ86322.1"/>
    <property type="molecule type" value="Genomic_DNA"/>
</dbReference>
<dbReference type="STRING" id="656061.D5GP57"/>
<feature type="chain" id="PRO_5003072234" evidence="1">
    <location>
        <begin position="19"/>
        <end position="217"/>
    </location>
</feature>
<dbReference type="Proteomes" id="UP000006911">
    <property type="component" value="Unassembled WGS sequence"/>
</dbReference>
<evidence type="ECO:0000313" key="2">
    <source>
        <dbReference type="EMBL" id="CAZ86322.1"/>
    </source>
</evidence>
<sequence>MATSAVVVTLVFSASADGLAVGHEVDGEGGVYVEPAPILPFEKRSTQEQDPCTYFTQNYGRTTGMDWRKCILAVPFNEPFGRQIISAFRVIFDLESSTGYHEIPPPELELPPFSLNATLDMMEAKVNSRAYRNHWSFEYDLMVLFNRYRDGHTSLNTMCMHGYYWVHAYPIVLFEEEVKGKKVWEAWTVKKDWNMKNWQAAKLGDKIVMINDQPALE</sequence>
<protein>
    <submittedName>
        <fullName evidence="2">(Perigord truffle) hypothetical protein</fullName>
    </submittedName>
</protein>
<dbReference type="KEGG" id="tml:GSTUM_00011711001"/>
<proteinExistence type="predicted"/>
<evidence type="ECO:0000313" key="3">
    <source>
        <dbReference type="Proteomes" id="UP000006911"/>
    </source>
</evidence>
<dbReference type="GeneID" id="9186562"/>
<name>D5GP57_TUBMM</name>
<keyword evidence="1" id="KW-0732">Signal</keyword>
<gene>
    <name evidence="2" type="ORF">GSTUM_00011711001</name>
</gene>
<dbReference type="PANTHER" id="PTHR37049">
    <property type="entry name" value="PEPTIDASE S41 FAMILY PROTEIN"/>
    <property type="match status" value="1"/>
</dbReference>
<dbReference type="AlphaFoldDB" id="D5GP57"/>
<feature type="signal peptide" evidence="1">
    <location>
        <begin position="1"/>
        <end position="18"/>
    </location>
</feature>
<evidence type="ECO:0000256" key="1">
    <source>
        <dbReference type="SAM" id="SignalP"/>
    </source>
</evidence>
<dbReference type="HOGENOM" id="CLU_1273073_0_0_1"/>